<keyword evidence="3" id="KW-0597">Phosphoprotein</keyword>
<sequence>MMIRSSLARRITLRFVVFTLVLSLVYSAAAVVIAYIAEDQVIDNLLEREAQALAQGYTAAGQEPVPSSPMMQLFIAREAPQSFKARMGEASAGEFSLEGRHYHFRRIRFALGDAGVLVADVTDLLSFSGIRSDLILMSVLALVVSVALAVLFAYRLAAYTTGPIRKLTESVLRLSRQYQIEELAGHNRTELDDLVAVVEYSLTKLNALLEREQAFNKDVSHELRTPLTIIRNQLALADSRNIQPGDVAQMQEAVADIERIVQSLLALARAETSEREVFELTAVIEESIIVREPRAAGITVTLPERIIVQGNRQLAALVMGNLIDNALNHSADGSLDIFYEDGHLRFANPATSLPTGDPLQPGVAQHGSQGIGQGLYLVQRILQAMHWQCRLEVADSRFCVSVEPTPGGDTR</sequence>
<evidence type="ECO:0000256" key="4">
    <source>
        <dbReference type="ARBA" id="ARBA00022679"/>
    </source>
</evidence>
<dbReference type="SMART" id="SM00387">
    <property type="entry name" value="HATPase_c"/>
    <property type="match status" value="1"/>
</dbReference>
<evidence type="ECO:0000313" key="11">
    <source>
        <dbReference type="Proteomes" id="UP001168380"/>
    </source>
</evidence>
<evidence type="ECO:0000256" key="5">
    <source>
        <dbReference type="ARBA" id="ARBA00022692"/>
    </source>
</evidence>
<evidence type="ECO:0000256" key="1">
    <source>
        <dbReference type="ARBA" id="ARBA00000085"/>
    </source>
</evidence>
<feature type="domain" description="Histidine kinase" evidence="9">
    <location>
        <begin position="218"/>
        <end position="411"/>
    </location>
</feature>
<dbReference type="PROSITE" id="PS50109">
    <property type="entry name" value="HIS_KIN"/>
    <property type="match status" value="1"/>
</dbReference>
<evidence type="ECO:0000256" key="8">
    <source>
        <dbReference type="SAM" id="Phobius"/>
    </source>
</evidence>
<accession>A0ABT8TH03</accession>
<dbReference type="Gene3D" id="3.30.565.10">
    <property type="entry name" value="Histidine kinase-like ATPase, C-terminal domain"/>
    <property type="match status" value="1"/>
</dbReference>
<dbReference type="Gene3D" id="1.10.287.130">
    <property type="match status" value="1"/>
</dbReference>
<dbReference type="PANTHER" id="PTHR45436:SF16">
    <property type="entry name" value="HISTIDINE KINASE"/>
    <property type="match status" value="1"/>
</dbReference>
<dbReference type="Proteomes" id="UP001168380">
    <property type="component" value="Unassembled WGS sequence"/>
</dbReference>
<dbReference type="CDD" id="cd00082">
    <property type="entry name" value="HisKA"/>
    <property type="match status" value="1"/>
</dbReference>
<organism evidence="10 11">
    <name type="scientific">Gilvimarinus algae</name>
    <dbReference type="NCBI Taxonomy" id="3058037"/>
    <lineage>
        <taxon>Bacteria</taxon>
        <taxon>Pseudomonadati</taxon>
        <taxon>Pseudomonadota</taxon>
        <taxon>Gammaproteobacteria</taxon>
        <taxon>Cellvibrionales</taxon>
        <taxon>Cellvibrionaceae</taxon>
        <taxon>Gilvimarinus</taxon>
    </lineage>
</organism>
<dbReference type="InterPro" id="IPR003661">
    <property type="entry name" value="HisK_dim/P_dom"/>
</dbReference>
<keyword evidence="5 8" id="KW-0812">Transmembrane</keyword>
<dbReference type="PANTHER" id="PTHR45436">
    <property type="entry name" value="SENSOR HISTIDINE KINASE YKOH"/>
    <property type="match status" value="1"/>
</dbReference>
<protein>
    <recommendedName>
        <fullName evidence="2">histidine kinase</fullName>
        <ecNumber evidence="2">2.7.13.3</ecNumber>
    </recommendedName>
</protein>
<evidence type="ECO:0000256" key="7">
    <source>
        <dbReference type="ARBA" id="ARBA00022989"/>
    </source>
</evidence>
<feature type="transmembrane region" description="Helical" evidence="8">
    <location>
        <begin position="12"/>
        <end position="37"/>
    </location>
</feature>
<evidence type="ECO:0000256" key="6">
    <source>
        <dbReference type="ARBA" id="ARBA00022777"/>
    </source>
</evidence>
<keyword evidence="6 10" id="KW-0418">Kinase</keyword>
<dbReference type="Pfam" id="PF00512">
    <property type="entry name" value="HisKA"/>
    <property type="match status" value="1"/>
</dbReference>
<dbReference type="InterPro" id="IPR003594">
    <property type="entry name" value="HATPase_dom"/>
</dbReference>
<reference evidence="10" key="1">
    <citation type="submission" date="2023-07" db="EMBL/GenBank/DDBJ databases">
        <title>Gilvimarinus algae sp. nov., isolated from the surface of Kelp.</title>
        <authorList>
            <person name="Sun Y.Y."/>
            <person name="Gong Y."/>
            <person name="Du Z.J."/>
        </authorList>
    </citation>
    <scope>NUCLEOTIDE SEQUENCE</scope>
    <source>
        <strain evidence="10">SDUM040014</strain>
    </source>
</reference>
<dbReference type="InterPro" id="IPR036097">
    <property type="entry name" value="HisK_dim/P_sf"/>
</dbReference>
<keyword evidence="11" id="KW-1185">Reference proteome</keyword>
<dbReference type="SUPFAM" id="SSF55874">
    <property type="entry name" value="ATPase domain of HSP90 chaperone/DNA topoisomerase II/histidine kinase"/>
    <property type="match status" value="1"/>
</dbReference>
<evidence type="ECO:0000259" key="9">
    <source>
        <dbReference type="PROSITE" id="PS50109"/>
    </source>
</evidence>
<evidence type="ECO:0000256" key="3">
    <source>
        <dbReference type="ARBA" id="ARBA00022553"/>
    </source>
</evidence>
<comment type="catalytic activity">
    <reaction evidence="1">
        <text>ATP + protein L-histidine = ADP + protein N-phospho-L-histidine.</text>
        <dbReference type="EC" id="2.7.13.3"/>
    </reaction>
</comment>
<dbReference type="RefSeq" id="WP_302713958.1">
    <property type="nucleotide sequence ID" value="NZ_JAULRT010000060.1"/>
</dbReference>
<gene>
    <name evidence="10" type="ORF">QWI16_13530</name>
</gene>
<dbReference type="SUPFAM" id="SSF47384">
    <property type="entry name" value="Homodimeric domain of signal transducing histidine kinase"/>
    <property type="match status" value="1"/>
</dbReference>
<dbReference type="InterPro" id="IPR050428">
    <property type="entry name" value="TCS_sensor_his_kinase"/>
</dbReference>
<dbReference type="GO" id="GO:0016301">
    <property type="term" value="F:kinase activity"/>
    <property type="evidence" value="ECO:0007669"/>
    <property type="project" value="UniProtKB-KW"/>
</dbReference>
<name>A0ABT8TH03_9GAMM</name>
<keyword evidence="4" id="KW-0808">Transferase</keyword>
<feature type="transmembrane region" description="Helical" evidence="8">
    <location>
        <begin position="134"/>
        <end position="157"/>
    </location>
</feature>
<evidence type="ECO:0000313" key="10">
    <source>
        <dbReference type="EMBL" id="MDO3383196.1"/>
    </source>
</evidence>
<dbReference type="EMBL" id="JAULRT010000060">
    <property type="protein sequence ID" value="MDO3383196.1"/>
    <property type="molecule type" value="Genomic_DNA"/>
</dbReference>
<keyword evidence="7 8" id="KW-1133">Transmembrane helix</keyword>
<comment type="caution">
    <text evidence="10">The sequence shown here is derived from an EMBL/GenBank/DDBJ whole genome shotgun (WGS) entry which is preliminary data.</text>
</comment>
<evidence type="ECO:0000256" key="2">
    <source>
        <dbReference type="ARBA" id="ARBA00012438"/>
    </source>
</evidence>
<dbReference type="InterPro" id="IPR036890">
    <property type="entry name" value="HATPase_C_sf"/>
</dbReference>
<dbReference type="SMART" id="SM00388">
    <property type="entry name" value="HisKA"/>
    <property type="match status" value="1"/>
</dbReference>
<dbReference type="EC" id="2.7.13.3" evidence="2"/>
<dbReference type="InterPro" id="IPR005467">
    <property type="entry name" value="His_kinase_dom"/>
</dbReference>
<proteinExistence type="predicted"/>
<keyword evidence="8" id="KW-0472">Membrane</keyword>